<dbReference type="InterPro" id="IPR025981">
    <property type="entry name" value="rRNA_MeTrfase"/>
</dbReference>
<keyword evidence="9" id="KW-0046">Antibiotic resistance</keyword>
<comment type="catalytic activity">
    <reaction evidence="1">
        <text>guanosine(1405) in 16S rRNA + S-adenosyl-L-methionine = N(7)-methylguanosine(1405) in 16S rRNA + S-adenosyl-L-homocysteine</text>
        <dbReference type="Rhea" id="RHEA:42772"/>
        <dbReference type="Rhea" id="RHEA-COMP:10225"/>
        <dbReference type="Rhea" id="RHEA-COMP:10226"/>
        <dbReference type="ChEBI" id="CHEBI:57856"/>
        <dbReference type="ChEBI" id="CHEBI:59789"/>
        <dbReference type="ChEBI" id="CHEBI:74269"/>
        <dbReference type="ChEBI" id="CHEBI:74480"/>
        <dbReference type="EC" id="2.1.1.179"/>
    </reaction>
</comment>
<evidence type="ECO:0000313" key="13">
    <source>
        <dbReference type="Proteomes" id="UP000597444"/>
    </source>
</evidence>
<evidence type="ECO:0000313" key="12">
    <source>
        <dbReference type="EMBL" id="GHO92409.1"/>
    </source>
</evidence>
<comment type="similarity">
    <text evidence="2">Belongs to the methyltransferase superfamily. Aminoglycoside resistance family.</text>
</comment>
<organism evidence="12 13">
    <name type="scientific">Reticulibacter mediterranei</name>
    <dbReference type="NCBI Taxonomy" id="2778369"/>
    <lineage>
        <taxon>Bacteria</taxon>
        <taxon>Bacillati</taxon>
        <taxon>Chloroflexota</taxon>
        <taxon>Ktedonobacteria</taxon>
        <taxon>Ktedonobacterales</taxon>
        <taxon>Reticulibacteraceae</taxon>
        <taxon>Reticulibacter</taxon>
    </lineage>
</organism>
<keyword evidence="7" id="KW-0808">Transferase</keyword>
<dbReference type="GO" id="GO:0008649">
    <property type="term" value="F:rRNA methyltransferase activity"/>
    <property type="evidence" value="ECO:0007669"/>
    <property type="project" value="InterPro"/>
</dbReference>
<dbReference type="InterPro" id="IPR010769">
    <property type="entry name" value="rRNA_MeTrfase_GmN_bac"/>
</dbReference>
<sequence length="273" mass="30828">MSRPSDPHALDLLISEVQGSAKYKDISPDVVRTVAAQEIGKRRTLKEAIKATKNKLHQVSMAYLDPRDNYAAWLQQFREAYQAGDIEANKQINKQIMSHHASTRERLPLLDQFYSTLLADLPPINSVLDLACGLNALALPWFPGTEQISYYGCDIYRPMIDFLNAALEIMGIKGYAKVQDILRSPPIQEVDLALVLKTIPCLEQIDRQAGARLLRAVNAQYMIVSFPAQSLGGRNKGMVTNYETHFYQLIEGESWHIRKFEFATELAFVVKKS</sequence>
<keyword evidence="13" id="KW-1185">Reference proteome</keyword>
<dbReference type="AlphaFoldDB" id="A0A8J3MYT3"/>
<evidence type="ECO:0000256" key="2">
    <source>
        <dbReference type="ARBA" id="ARBA00005487"/>
    </source>
</evidence>
<dbReference type="InterPro" id="IPR029063">
    <property type="entry name" value="SAM-dependent_MTases_sf"/>
</dbReference>
<reference evidence="12" key="1">
    <citation type="submission" date="2020-10" db="EMBL/GenBank/DDBJ databases">
        <title>Taxonomic study of unclassified bacteria belonging to the class Ktedonobacteria.</title>
        <authorList>
            <person name="Yabe S."/>
            <person name="Wang C.M."/>
            <person name="Zheng Y."/>
            <person name="Sakai Y."/>
            <person name="Cavaletti L."/>
            <person name="Monciardini P."/>
            <person name="Donadio S."/>
        </authorList>
    </citation>
    <scope>NUCLEOTIDE SEQUENCE</scope>
    <source>
        <strain evidence="12">ID150040</strain>
    </source>
</reference>
<dbReference type="Gene3D" id="1.10.8.10">
    <property type="entry name" value="DNA helicase RuvA subunit, C-terminal domain"/>
    <property type="match status" value="1"/>
</dbReference>
<feature type="binding site" evidence="11">
    <location>
        <position position="154"/>
    </location>
    <ligand>
        <name>S-adenosyl-L-methionine</name>
        <dbReference type="ChEBI" id="CHEBI:59789"/>
    </ligand>
</feature>
<evidence type="ECO:0000256" key="10">
    <source>
        <dbReference type="ARBA" id="ARBA00033062"/>
    </source>
</evidence>
<feature type="binding site" evidence="11">
    <location>
        <begin position="180"/>
        <end position="181"/>
    </location>
    <ligand>
        <name>S-adenosyl-L-methionine</name>
        <dbReference type="ChEBI" id="CHEBI:59789"/>
    </ligand>
</feature>
<dbReference type="SUPFAM" id="SSF53335">
    <property type="entry name" value="S-adenosyl-L-methionine-dependent methyltransferases"/>
    <property type="match status" value="1"/>
</dbReference>
<dbReference type="RefSeq" id="WP_220203245.1">
    <property type="nucleotide sequence ID" value="NZ_BNJK01000001.1"/>
</dbReference>
<evidence type="ECO:0000256" key="9">
    <source>
        <dbReference type="ARBA" id="ARBA00023251"/>
    </source>
</evidence>
<evidence type="ECO:0000256" key="8">
    <source>
        <dbReference type="ARBA" id="ARBA00022691"/>
    </source>
</evidence>
<feature type="binding site" evidence="11">
    <location>
        <begin position="100"/>
        <end position="106"/>
    </location>
    <ligand>
        <name>S-adenosyl-L-methionine</name>
        <dbReference type="ChEBI" id="CHEBI:59789"/>
    </ligand>
</feature>
<protein>
    <recommendedName>
        <fullName evidence="4">16S rRNA (guanine(1405)-N(7))-methyltransferase</fullName>
        <ecNumber evidence="3">2.1.1.179</ecNumber>
    </recommendedName>
    <alternativeName>
        <fullName evidence="10">16S rRNA m7G1405 methyltransferase</fullName>
    </alternativeName>
</protein>
<evidence type="ECO:0000256" key="7">
    <source>
        <dbReference type="ARBA" id="ARBA00022679"/>
    </source>
</evidence>
<dbReference type="GO" id="GO:0046677">
    <property type="term" value="P:response to antibiotic"/>
    <property type="evidence" value="ECO:0007669"/>
    <property type="project" value="UniProtKB-KW"/>
</dbReference>
<dbReference type="Pfam" id="PF07091">
    <property type="entry name" value="FmrO"/>
    <property type="match status" value="1"/>
</dbReference>
<comment type="caution">
    <text evidence="12">The sequence shown here is derived from an EMBL/GenBank/DDBJ whole genome shotgun (WGS) entry which is preliminary data.</text>
</comment>
<proteinExistence type="inferred from homology"/>
<dbReference type="Proteomes" id="UP000597444">
    <property type="component" value="Unassembled WGS sequence"/>
</dbReference>
<dbReference type="Gene3D" id="3.40.50.150">
    <property type="entry name" value="Vaccinia Virus protein VP39"/>
    <property type="match status" value="1"/>
</dbReference>
<evidence type="ECO:0000256" key="11">
    <source>
        <dbReference type="PIRSR" id="PIRSR015852-1"/>
    </source>
</evidence>
<dbReference type="PIRSF" id="PIRSF015852">
    <property type="entry name" value="RRNA_mtase_Grm"/>
    <property type="match status" value="1"/>
</dbReference>
<dbReference type="EMBL" id="BNJK01000001">
    <property type="protein sequence ID" value="GHO92409.1"/>
    <property type="molecule type" value="Genomic_DNA"/>
</dbReference>
<keyword evidence="5" id="KW-0698">rRNA processing</keyword>
<evidence type="ECO:0000256" key="3">
    <source>
        <dbReference type="ARBA" id="ARBA00012300"/>
    </source>
</evidence>
<name>A0A8J3MYT3_9CHLR</name>
<feature type="binding site" evidence="11">
    <location>
        <position position="131"/>
    </location>
    <ligand>
        <name>S-adenosyl-L-methionine</name>
        <dbReference type="ChEBI" id="CHEBI:59789"/>
    </ligand>
</feature>
<evidence type="ECO:0000256" key="5">
    <source>
        <dbReference type="ARBA" id="ARBA00022552"/>
    </source>
</evidence>
<keyword evidence="6 12" id="KW-0489">Methyltransferase</keyword>
<keyword evidence="8 11" id="KW-0949">S-adenosyl-L-methionine</keyword>
<feature type="binding site" evidence="11">
    <location>
        <position position="196"/>
    </location>
    <ligand>
        <name>S-adenosyl-L-methionine</name>
        <dbReference type="ChEBI" id="CHEBI:59789"/>
    </ligand>
</feature>
<evidence type="ECO:0000256" key="1">
    <source>
        <dbReference type="ARBA" id="ARBA00001643"/>
    </source>
</evidence>
<evidence type="ECO:0000256" key="4">
    <source>
        <dbReference type="ARBA" id="ARBA00015154"/>
    </source>
</evidence>
<dbReference type="EC" id="2.1.1.179" evidence="3"/>
<gene>
    <name evidence="12" type="ORF">KSF_024570</name>
</gene>
<evidence type="ECO:0000256" key="6">
    <source>
        <dbReference type="ARBA" id="ARBA00022603"/>
    </source>
</evidence>
<accession>A0A8J3MYT3</accession>